<dbReference type="CDD" id="cd01647">
    <property type="entry name" value="RT_LTR"/>
    <property type="match status" value="1"/>
</dbReference>
<dbReference type="AlphaFoldDB" id="A0A438HGD8"/>
<dbReference type="Proteomes" id="UP000288805">
    <property type="component" value="Unassembled WGS sequence"/>
</dbReference>
<evidence type="ECO:0000313" key="2">
    <source>
        <dbReference type="Proteomes" id="UP000288805"/>
    </source>
</evidence>
<dbReference type="EMBL" id="QGNW01000226">
    <property type="protein sequence ID" value="RVW83514.1"/>
    <property type="molecule type" value="Genomic_DNA"/>
</dbReference>
<dbReference type="PANTHER" id="PTHR24559:SF457">
    <property type="entry name" value="RNA-DIRECTED DNA POLYMERASE HOMOLOG"/>
    <property type="match status" value="1"/>
</dbReference>
<evidence type="ECO:0008006" key="3">
    <source>
        <dbReference type="Google" id="ProtNLM"/>
    </source>
</evidence>
<gene>
    <name evidence="1" type="ORF">CK203_054209</name>
</gene>
<comment type="caution">
    <text evidence="1">The sequence shown here is derived from an EMBL/GenBank/DDBJ whole genome shotgun (WGS) entry which is preliminary data.</text>
</comment>
<dbReference type="Gene3D" id="3.10.10.10">
    <property type="entry name" value="HIV Type 1 Reverse Transcriptase, subunit A, domain 1"/>
    <property type="match status" value="1"/>
</dbReference>
<evidence type="ECO:0000313" key="1">
    <source>
        <dbReference type="EMBL" id="RVW83514.1"/>
    </source>
</evidence>
<proteinExistence type="predicted"/>
<dbReference type="InterPro" id="IPR043502">
    <property type="entry name" value="DNA/RNA_pol_sf"/>
</dbReference>
<organism evidence="1 2">
    <name type="scientific">Vitis vinifera</name>
    <name type="common">Grape</name>
    <dbReference type="NCBI Taxonomy" id="29760"/>
    <lineage>
        <taxon>Eukaryota</taxon>
        <taxon>Viridiplantae</taxon>
        <taxon>Streptophyta</taxon>
        <taxon>Embryophyta</taxon>
        <taxon>Tracheophyta</taxon>
        <taxon>Spermatophyta</taxon>
        <taxon>Magnoliopsida</taxon>
        <taxon>eudicotyledons</taxon>
        <taxon>Gunneridae</taxon>
        <taxon>Pentapetalae</taxon>
        <taxon>rosids</taxon>
        <taxon>Vitales</taxon>
        <taxon>Vitaceae</taxon>
        <taxon>Viteae</taxon>
        <taxon>Vitis</taxon>
    </lineage>
</organism>
<dbReference type="PANTHER" id="PTHR24559">
    <property type="entry name" value="TRANSPOSON TY3-I GAG-POL POLYPROTEIN"/>
    <property type="match status" value="1"/>
</dbReference>
<sequence length="636" mass="71008">MKKIGFRVQKVKSVKALAKRLTGWGIDQPVALVQSSPLEPKSKCKGLEAWLKIQASGTLTRVEVTSLNPKGVAGEEIVGRSEGWIRPSTPLVFVVGAWQPPIVTRPFDGEASSDEVRNENFEIVRQLKAYQACISIWSLLATSTTHYEALVRALSWIQIDTTTLLNGLIHMLTIGKAFCIIFSDNDLPSEGIDHTQPLYITIGCSGCRVSSVLLDNESALNVYHLSTIVALAFGLVDFGPSTQTVKVYDNTLREIHEVRAISFSLHQNVKFIHYGRVITVRSSYEIFPLPFDEFGSEAVIGMMQSMDYLPSLGLETDPSILEVTPPFGARLVVPEFFIILIVESVNVGPSVGHDVSFDVMLGFVSSIFYDVPTVSSMDMSYFEYFPVCMVLFLACHNIHPHQMFFDIDDEPQSPYSNSKTLSSHLGSKVELVDETIDFEEIRKELSDGFILMVEYPKWLVNVSPVPKKDNKVRICIDFRDLNKASLKDVFPSHINMLVDSTASHSILSFMDGFFGYNQILMAPEDMEKTVFITEWGMLSIGLGYPEIKALYDRFVKESIVAYHLASLPISGSRAVDDDFPNEEISIVTGFSGWCMYFDVVSNNFNDPATNNIVKHEACILGLEIDLELGSDKWGCW</sequence>
<accession>A0A438HGD8</accession>
<dbReference type="InterPro" id="IPR053134">
    <property type="entry name" value="RNA-dir_DNA_polymerase"/>
</dbReference>
<name>A0A438HGD8_VITVI</name>
<dbReference type="SUPFAM" id="SSF56672">
    <property type="entry name" value="DNA/RNA polymerases"/>
    <property type="match status" value="1"/>
</dbReference>
<reference evidence="1 2" key="1">
    <citation type="journal article" date="2018" name="PLoS Genet.">
        <title>Population sequencing reveals clonal diversity and ancestral inbreeding in the grapevine cultivar Chardonnay.</title>
        <authorList>
            <person name="Roach M.J."/>
            <person name="Johnson D.L."/>
            <person name="Bohlmann J."/>
            <person name="van Vuuren H.J."/>
            <person name="Jones S.J."/>
            <person name="Pretorius I.S."/>
            <person name="Schmidt S.A."/>
            <person name="Borneman A.R."/>
        </authorList>
    </citation>
    <scope>NUCLEOTIDE SEQUENCE [LARGE SCALE GENOMIC DNA]</scope>
    <source>
        <strain evidence="2">cv. Chardonnay</strain>
        <tissue evidence="1">Leaf</tissue>
    </source>
</reference>
<dbReference type="Gene3D" id="3.30.70.270">
    <property type="match status" value="1"/>
</dbReference>
<dbReference type="InterPro" id="IPR043128">
    <property type="entry name" value="Rev_trsase/Diguanyl_cyclase"/>
</dbReference>
<protein>
    <recommendedName>
        <fullName evidence="3">Transposon Ty3-I Gag-Pol polyprotein</fullName>
    </recommendedName>
</protein>